<keyword evidence="2" id="KW-0812">Transmembrane</keyword>
<dbReference type="AlphaFoldDB" id="A0A0D2JW64"/>
<evidence type="ECO:0000313" key="4">
    <source>
        <dbReference type="Proteomes" id="UP000054498"/>
    </source>
</evidence>
<feature type="transmembrane region" description="Helical" evidence="2">
    <location>
        <begin position="185"/>
        <end position="205"/>
    </location>
</feature>
<feature type="transmembrane region" description="Helical" evidence="2">
    <location>
        <begin position="154"/>
        <end position="173"/>
    </location>
</feature>
<accession>A0A0D2JW64</accession>
<sequence>MIAAPYFKVPTAVVHSPSGRAQQRSALGASRDANTTQRQRPAAPRNAQWRWQHSHMAAEDDYKPEYVELKLMGHVAQKGFQAGSLIGLAAVVPIMALRRRALDAALVTTGAGYGALGGLALTVVLGLAKRANIDRKGVEDRVYRLSHNEGQNRTDSFCAVGSTLGLAAAAYLLRQSNAPRPPPALNLVGGAAVGCTLGLLAHLASRPAEQATPNKMLHEAKY</sequence>
<name>A0A0D2JW64_9CHLO</name>
<dbReference type="GeneID" id="25737865"/>
<reference evidence="3 4" key="1">
    <citation type="journal article" date="2013" name="BMC Genomics">
        <title>Reconstruction of the lipid metabolism for the microalga Monoraphidium neglectum from its genome sequence reveals characteristics suitable for biofuel production.</title>
        <authorList>
            <person name="Bogen C."/>
            <person name="Al-Dilaimi A."/>
            <person name="Albersmeier A."/>
            <person name="Wichmann J."/>
            <person name="Grundmann M."/>
            <person name="Rupp O."/>
            <person name="Lauersen K.J."/>
            <person name="Blifernez-Klassen O."/>
            <person name="Kalinowski J."/>
            <person name="Goesmann A."/>
            <person name="Mussgnug J.H."/>
            <person name="Kruse O."/>
        </authorList>
    </citation>
    <scope>NUCLEOTIDE SEQUENCE [LARGE SCALE GENOMIC DNA]</scope>
    <source>
        <strain evidence="3 4">SAG 48.87</strain>
    </source>
</reference>
<evidence type="ECO:0000313" key="3">
    <source>
        <dbReference type="EMBL" id="KIZ02973.1"/>
    </source>
</evidence>
<protein>
    <submittedName>
        <fullName evidence="3">Uncharacterized protein</fullName>
    </submittedName>
</protein>
<dbReference type="Pfam" id="PF08560">
    <property type="entry name" value="DUF1757"/>
    <property type="match status" value="1"/>
</dbReference>
<dbReference type="KEGG" id="mng:MNEG_4988"/>
<evidence type="ECO:0000256" key="2">
    <source>
        <dbReference type="SAM" id="Phobius"/>
    </source>
</evidence>
<feature type="transmembrane region" description="Helical" evidence="2">
    <location>
        <begin position="104"/>
        <end position="128"/>
    </location>
</feature>
<dbReference type="OrthoDB" id="544298at2759"/>
<proteinExistence type="predicted"/>
<keyword evidence="2" id="KW-0472">Membrane</keyword>
<evidence type="ECO:0000256" key="1">
    <source>
        <dbReference type="SAM" id="MobiDB-lite"/>
    </source>
</evidence>
<dbReference type="Proteomes" id="UP000054498">
    <property type="component" value="Unassembled WGS sequence"/>
</dbReference>
<gene>
    <name evidence="3" type="ORF">MNEG_4988</name>
</gene>
<organism evidence="3 4">
    <name type="scientific">Monoraphidium neglectum</name>
    <dbReference type="NCBI Taxonomy" id="145388"/>
    <lineage>
        <taxon>Eukaryota</taxon>
        <taxon>Viridiplantae</taxon>
        <taxon>Chlorophyta</taxon>
        <taxon>core chlorophytes</taxon>
        <taxon>Chlorophyceae</taxon>
        <taxon>CS clade</taxon>
        <taxon>Sphaeropleales</taxon>
        <taxon>Selenastraceae</taxon>
        <taxon>Monoraphidium</taxon>
    </lineage>
</organism>
<keyword evidence="2" id="KW-1133">Transmembrane helix</keyword>
<dbReference type="EMBL" id="KK100940">
    <property type="protein sequence ID" value="KIZ02973.1"/>
    <property type="molecule type" value="Genomic_DNA"/>
</dbReference>
<keyword evidence="4" id="KW-1185">Reference proteome</keyword>
<dbReference type="RefSeq" id="XP_013901992.1">
    <property type="nucleotide sequence ID" value="XM_014046538.1"/>
</dbReference>
<feature type="region of interest" description="Disordered" evidence="1">
    <location>
        <begin position="17"/>
        <end position="48"/>
    </location>
</feature>
<dbReference type="InterPro" id="IPR013869">
    <property type="entry name" value="DUF1757"/>
</dbReference>